<proteinExistence type="predicted"/>
<organism evidence="2 3">
    <name type="scientific">Sutterella wadsworthensis HGA0223</name>
    <dbReference type="NCBI Taxonomy" id="1203554"/>
    <lineage>
        <taxon>Bacteria</taxon>
        <taxon>Pseudomonadati</taxon>
        <taxon>Pseudomonadota</taxon>
        <taxon>Betaproteobacteria</taxon>
        <taxon>Burkholderiales</taxon>
        <taxon>Sutterellaceae</taxon>
        <taxon>Sutterella</taxon>
    </lineage>
</organism>
<gene>
    <name evidence="2" type="ORF">HMPREF1476_00643</name>
    <name evidence="1" type="ORF">HMPREF1476_01787</name>
</gene>
<reference evidence="2 3" key="1">
    <citation type="submission" date="2013-04" db="EMBL/GenBank/DDBJ databases">
        <title>The Genome Sequence of Sutterella wadsworthensis HGA0223.</title>
        <authorList>
            <consortium name="The Broad Institute Genomics Platform"/>
            <person name="Earl A."/>
            <person name="Ward D."/>
            <person name="Feldgarden M."/>
            <person name="Gevers D."/>
            <person name="Schmidt T.M."/>
            <person name="Dover J."/>
            <person name="Dai D."/>
            <person name="Walker B."/>
            <person name="Young S."/>
            <person name="Zeng Q."/>
            <person name="Gargeya S."/>
            <person name="Fitzgerald M."/>
            <person name="Haas B."/>
            <person name="Abouelleil A."/>
            <person name="Allen A.W."/>
            <person name="Alvarado L."/>
            <person name="Arachchi H.M."/>
            <person name="Berlin A.M."/>
            <person name="Chapman S.B."/>
            <person name="Gainer-Dewar J."/>
            <person name="Goldberg J."/>
            <person name="Griggs A."/>
            <person name="Gujja S."/>
            <person name="Hansen M."/>
            <person name="Howarth C."/>
            <person name="Imamovic A."/>
            <person name="Ireland A."/>
            <person name="Larimer J."/>
            <person name="McCowan C."/>
            <person name="Murphy C."/>
            <person name="Pearson M."/>
            <person name="Poon T.W."/>
            <person name="Priest M."/>
            <person name="Roberts A."/>
            <person name="Saif S."/>
            <person name="Shea T."/>
            <person name="Sisk P."/>
            <person name="Sykes S."/>
            <person name="Wortman J."/>
            <person name="Nusbaum C."/>
            <person name="Birren B."/>
        </authorList>
    </citation>
    <scope>NUCLEOTIDE SEQUENCE [LARGE SCALE GENOMIC DNA]</scope>
    <source>
        <strain evidence="2 3">HGA0223</strain>
    </source>
</reference>
<evidence type="ECO:0000313" key="1">
    <source>
        <dbReference type="EMBL" id="EPD98402.1"/>
    </source>
</evidence>
<evidence type="ECO:0000313" key="2">
    <source>
        <dbReference type="EMBL" id="EPD99839.1"/>
    </source>
</evidence>
<comment type="caution">
    <text evidence="2">The sequence shown here is derived from an EMBL/GenBank/DDBJ whole genome shotgun (WGS) entry which is preliminary data.</text>
</comment>
<dbReference type="Proteomes" id="UP000014400">
    <property type="component" value="Unassembled WGS sequence"/>
</dbReference>
<dbReference type="EMBL" id="ATCF01000025">
    <property type="protein sequence ID" value="EPD98402.1"/>
    <property type="molecule type" value="Genomic_DNA"/>
</dbReference>
<accession>S3CH28</accession>
<sequence length="79" mass="9001">MCTLATSLRMMAIKGAHDREQGNRKIPNNSIDCLFTILKQIQADKRHTANAWVTRTITKKQRDMLALLGLENPPRVLKN</sequence>
<evidence type="ECO:0000313" key="3">
    <source>
        <dbReference type="Proteomes" id="UP000014400"/>
    </source>
</evidence>
<keyword evidence="3" id="KW-1185">Reference proteome</keyword>
<dbReference type="EMBL" id="ATCF01000012">
    <property type="protein sequence ID" value="EPD99839.1"/>
    <property type="molecule type" value="Genomic_DNA"/>
</dbReference>
<dbReference type="AlphaFoldDB" id="S3CH28"/>
<protein>
    <submittedName>
        <fullName evidence="2">Uncharacterized protein</fullName>
    </submittedName>
</protein>
<dbReference type="PATRIC" id="fig|1203554.3.peg.1872"/>
<name>S3CH28_9BURK</name>
<dbReference type="HOGENOM" id="CLU_200085_0_0_4"/>